<dbReference type="GO" id="GO:0008569">
    <property type="term" value="F:minus-end-directed microtubule motor activity"/>
    <property type="evidence" value="ECO:0007669"/>
    <property type="project" value="InterPro"/>
</dbReference>
<accession>R7TH08</accession>
<dbReference type="Pfam" id="PF18199">
    <property type="entry name" value="Dynein_C"/>
    <property type="match status" value="1"/>
</dbReference>
<dbReference type="Gene3D" id="3.10.490.20">
    <property type="match status" value="1"/>
</dbReference>
<dbReference type="InterPro" id="IPR043160">
    <property type="entry name" value="Dynein_C_barrel"/>
</dbReference>
<evidence type="ECO:0000313" key="5">
    <source>
        <dbReference type="EnsemblMetazoa" id="CapteP228980"/>
    </source>
</evidence>
<protein>
    <recommendedName>
        <fullName evidence="7">Dynein heavy chain region D6 P-loop domain-containing protein</fullName>
    </recommendedName>
</protein>
<feature type="domain" description="Dynein heavy chain C-terminal" evidence="3">
    <location>
        <begin position="786"/>
        <end position="967"/>
    </location>
</feature>
<dbReference type="InterPro" id="IPR041228">
    <property type="entry name" value="Dynein_C"/>
</dbReference>
<evidence type="ECO:0000259" key="1">
    <source>
        <dbReference type="Pfam" id="PF03028"/>
    </source>
</evidence>
<dbReference type="EnsemblMetazoa" id="CapteT228980">
    <property type="protein sequence ID" value="CapteP228980"/>
    <property type="gene ID" value="CapteG228980"/>
</dbReference>
<keyword evidence="6" id="KW-1185">Reference proteome</keyword>
<reference evidence="6" key="1">
    <citation type="submission" date="2012-12" db="EMBL/GenBank/DDBJ databases">
        <authorList>
            <person name="Hellsten U."/>
            <person name="Grimwood J."/>
            <person name="Chapman J.A."/>
            <person name="Shapiro H."/>
            <person name="Aerts A."/>
            <person name="Otillar R.P."/>
            <person name="Terry A.Y."/>
            <person name="Boore J.L."/>
            <person name="Simakov O."/>
            <person name="Marletaz F."/>
            <person name="Cho S.-J."/>
            <person name="Edsinger-Gonzales E."/>
            <person name="Havlak P."/>
            <person name="Kuo D.-H."/>
            <person name="Larsson T."/>
            <person name="Lv J."/>
            <person name="Arendt D."/>
            <person name="Savage R."/>
            <person name="Osoegawa K."/>
            <person name="de Jong P."/>
            <person name="Lindberg D.R."/>
            <person name="Seaver E.C."/>
            <person name="Weisblat D.A."/>
            <person name="Putnam N.H."/>
            <person name="Grigoriev I.V."/>
            <person name="Rokhsar D.S."/>
        </authorList>
    </citation>
    <scope>NUCLEOTIDE SEQUENCE</scope>
    <source>
        <strain evidence="6">I ESC-2004</strain>
    </source>
</reference>
<dbReference type="PANTHER" id="PTHR45703:SF36">
    <property type="entry name" value="DYNEIN HEAVY CHAIN, CYTOPLASMIC"/>
    <property type="match status" value="1"/>
</dbReference>
<evidence type="ECO:0000259" key="2">
    <source>
        <dbReference type="Pfam" id="PF12781"/>
    </source>
</evidence>
<dbReference type="EMBL" id="AMQN01014395">
    <property type="status" value="NOT_ANNOTATED_CDS"/>
    <property type="molecule type" value="Genomic_DNA"/>
</dbReference>
<dbReference type="GO" id="GO:0045505">
    <property type="term" value="F:dynein intermediate chain binding"/>
    <property type="evidence" value="ECO:0007669"/>
    <property type="project" value="InterPro"/>
</dbReference>
<dbReference type="PANTHER" id="PTHR45703">
    <property type="entry name" value="DYNEIN HEAVY CHAIN"/>
    <property type="match status" value="1"/>
</dbReference>
<evidence type="ECO:0000259" key="3">
    <source>
        <dbReference type="Pfam" id="PF18199"/>
    </source>
</evidence>
<dbReference type="Gene3D" id="1.20.1270.280">
    <property type="match status" value="1"/>
</dbReference>
<dbReference type="GO" id="GO:0030286">
    <property type="term" value="C:dynein complex"/>
    <property type="evidence" value="ECO:0007669"/>
    <property type="project" value="InterPro"/>
</dbReference>
<dbReference type="Pfam" id="PF03028">
    <property type="entry name" value="Dynein_heavy"/>
    <property type="match status" value="1"/>
</dbReference>
<dbReference type="OMA" id="RAWHECE"/>
<dbReference type="Gene3D" id="1.10.8.1220">
    <property type="match status" value="1"/>
</dbReference>
<organism evidence="4">
    <name type="scientific">Capitella teleta</name>
    <name type="common">Polychaete worm</name>
    <dbReference type="NCBI Taxonomy" id="283909"/>
    <lineage>
        <taxon>Eukaryota</taxon>
        <taxon>Metazoa</taxon>
        <taxon>Spiralia</taxon>
        <taxon>Lophotrochozoa</taxon>
        <taxon>Annelida</taxon>
        <taxon>Polychaeta</taxon>
        <taxon>Sedentaria</taxon>
        <taxon>Scolecida</taxon>
        <taxon>Capitellidae</taxon>
        <taxon>Capitella</taxon>
    </lineage>
</organism>
<dbReference type="InterPro" id="IPR035706">
    <property type="entry name" value="AAA_9"/>
</dbReference>
<name>R7TH08_CAPTE</name>
<dbReference type="InterPro" id="IPR027417">
    <property type="entry name" value="P-loop_NTPase"/>
</dbReference>
<dbReference type="GO" id="GO:0007018">
    <property type="term" value="P:microtubule-based movement"/>
    <property type="evidence" value="ECO:0007669"/>
    <property type="project" value="InterPro"/>
</dbReference>
<sequence length="1070" mass="120027">MPKQLLPLLRKQFRFTKDGRRTITLGETVIEVADGFALYFSCSIPLWLRGSGMQPLPHELLCPVDLSVSQEAVVDLLLKDIMAVEWPEFQGQSHSVESDLLLQKFALQNEQEKLLQQIIATPALLEDPTLLEKLLESQQTIQRHQMILDETDYIREQLHDKRHLYVSVAVHGAKLYEIIGRVSVLQAEYNVCFGSFRRLFQTTVLSRHRGKGIAGAPKARSQELIDATTSAVYEFASAMMFEQHGQLFALLIALESMRMSEKLSNQELGLFVNGVDTQGMENTLVFSDKPDWMSNKMWLDCAALENTSSVFKNLRESLVENWEQWHEYFQCKFNTMNPLPGVWIKSPSIFQICLLWRICAAHKLEEVSRALVEHELGNVIESSKNYDIHEAFKLSHKSTPVVFLMPSPPEINQSEDSCTIGVVLRNPLHEVHSLAKESGMEGRVHVVTCGVTGQMQEIEKALQECALSGYWLLLQNAHLAHESWSPNALSLLQSLTENQPYQRPLDLQLAALDDSIDSGQSETGDTARSSSTRSAPFKDDAFHKDFRLWVTTRVDVGRLLPGVMIQHGIKVSCEMVDNFADTLSKTYDSTQIEQPASEAVPISILHSLLLHSQLFHPSPFTHCYGWSSSDLLLFSELLRSVVSVSQSQTGASSLAKLIYSGHTIDPMDGARVEAICEALLRLSPILPVAGVAALLESLRLNDQSETFHDKLTSLVEIPQHQLALPECAQVNLASVKSRNLVKNLVCVIGSPDLMRAPLEKSFLNAEAILSRLHSEMREWPACPSGSKNDAFYPMDLFYASEIETMQETLSHVQTDVSYLLQVVLGELTSCPEALSDIAQLSVGLVPGSWHRLTFPTRMSVSEWAEESKARIQRLRGLFTEGAAAPVIYNVRDFARPDRFIQAVLQTFVRREFKVLQNCVIEVEVLPPGRMPTEAPKSGAYMSGLRLHNAFWDASKNSLSTTSTKKLQPPTSEGPQLLAFSDDPSTCFINLCCQVFAKRFHPFIVNELHRLSPKRKSTSPGKEDFTTVLWQHDMNIQNSNFVGMSIFLLHVQIRVRGGDVLLATTCNIMMR</sequence>
<evidence type="ECO:0000313" key="6">
    <source>
        <dbReference type="Proteomes" id="UP000014760"/>
    </source>
</evidence>
<feature type="domain" description="Dynein heavy chain region D6 P-loop" evidence="1">
    <location>
        <begin position="426"/>
        <end position="498"/>
    </location>
</feature>
<feature type="domain" description="Dynein heavy chain ATP-binding dynein motor region" evidence="2">
    <location>
        <begin position="5"/>
        <end position="141"/>
    </location>
</feature>
<reference evidence="4 6" key="2">
    <citation type="journal article" date="2013" name="Nature">
        <title>Insights into bilaterian evolution from three spiralian genomes.</title>
        <authorList>
            <person name="Simakov O."/>
            <person name="Marletaz F."/>
            <person name="Cho S.J."/>
            <person name="Edsinger-Gonzales E."/>
            <person name="Havlak P."/>
            <person name="Hellsten U."/>
            <person name="Kuo D.H."/>
            <person name="Larsson T."/>
            <person name="Lv J."/>
            <person name="Arendt D."/>
            <person name="Savage R."/>
            <person name="Osoegawa K."/>
            <person name="de Jong P."/>
            <person name="Grimwood J."/>
            <person name="Chapman J.A."/>
            <person name="Shapiro H."/>
            <person name="Aerts A."/>
            <person name="Otillar R.P."/>
            <person name="Terry A.Y."/>
            <person name="Boore J.L."/>
            <person name="Grigoriev I.V."/>
            <person name="Lindberg D.R."/>
            <person name="Seaver E.C."/>
            <person name="Weisblat D.A."/>
            <person name="Putnam N.H."/>
            <person name="Rokhsar D.S."/>
        </authorList>
    </citation>
    <scope>NUCLEOTIDE SEQUENCE</scope>
    <source>
        <strain evidence="4 6">I ESC-2004</strain>
    </source>
</reference>
<dbReference type="InterPro" id="IPR026983">
    <property type="entry name" value="DHC"/>
</dbReference>
<dbReference type="Pfam" id="PF12781">
    <property type="entry name" value="AAA_9"/>
    <property type="match status" value="1"/>
</dbReference>
<dbReference type="InterPro" id="IPR004273">
    <property type="entry name" value="Dynein_heavy_D6_P-loop"/>
</dbReference>
<gene>
    <name evidence="4" type="ORF">CAPTEDRAFT_228980</name>
</gene>
<dbReference type="Gene3D" id="3.40.50.300">
    <property type="entry name" value="P-loop containing nucleotide triphosphate hydrolases"/>
    <property type="match status" value="1"/>
</dbReference>
<reference evidence="5" key="3">
    <citation type="submission" date="2015-06" db="UniProtKB">
        <authorList>
            <consortium name="EnsemblMetazoa"/>
        </authorList>
    </citation>
    <scope>IDENTIFICATION</scope>
</reference>
<dbReference type="HOGENOM" id="CLU_287747_0_0_1"/>
<dbReference type="EMBL" id="KB310942">
    <property type="protein sequence ID" value="ELT90390.1"/>
    <property type="molecule type" value="Genomic_DNA"/>
</dbReference>
<dbReference type="Proteomes" id="UP000014760">
    <property type="component" value="Unassembled WGS sequence"/>
</dbReference>
<dbReference type="OrthoDB" id="5986589at2759"/>
<dbReference type="STRING" id="283909.R7TH08"/>
<evidence type="ECO:0008006" key="7">
    <source>
        <dbReference type="Google" id="ProtNLM"/>
    </source>
</evidence>
<dbReference type="GO" id="GO:0051959">
    <property type="term" value="F:dynein light intermediate chain binding"/>
    <property type="evidence" value="ECO:0007669"/>
    <property type="project" value="InterPro"/>
</dbReference>
<evidence type="ECO:0000313" key="4">
    <source>
        <dbReference type="EMBL" id="ELT90390.1"/>
    </source>
</evidence>
<proteinExistence type="predicted"/>
<dbReference type="AlphaFoldDB" id="R7TH08"/>